<feature type="region of interest" description="Disordered" evidence="1">
    <location>
        <begin position="588"/>
        <end position="630"/>
    </location>
</feature>
<feature type="compositionally biased region" description="Basic and acidic residues" evidence="1">
    <location>
        <begin position="596"/>
        <end position="611"/>
    </location>
</feature>
<protein>
    <submittedName>
        <fullName evidence="2">Uncharacterized protein</fullName>
    </submittedName>
</protein>
<dbReference type="Proteomes" id="UP001174932">
    <property type="component" value="Unassembled WGS sequence"/>
</dbReference>
<keyword evidence="3" id="KW-1185">Reference proteome</keyword>
<organism evidence="2 3">
    <name type="scientific">Rhizobium alvei</name>
    <dbReference type="NCBI Taxonomy" id="1132659"/>
    <lineage>
        <taxon>Bacteria</taxon>
        <taxon>Pseudomonadati</taxon>
        <taxon>Pseudomonadota</taxon>
        <taxon>Alphaproteobacteria</taxon>
        <taxon>Hyphomicrobiales</taxon>
        <taxon>Rhizobiaceae</taxon>
        <taxon>Rhizobium/Agrobacterium group</taxon>
        <taxon>Rhizobium</taxon>
    </lineage>
</organism>
<evidence type="ECO:0000256" key="1">
    <source>
        <dbReference type="SAM" id="MobiDB-lite"/>
    </source>
</evidence>
<gene>
    <name evidence="2" type="ORF">Q4481_08555</name>
</gene>
<sequence length="756" mass="79700">MARTFIGELILRLKDEMSGKAKAAASNLEGSVEKIQRAAQRMNQTSWGGQFEERLRKLGASAGDIDKLRKAWDGLNTSFEGRNLSKSLQAMEKSNFKTASLAYFAEIAAGADKADKSVSRFHSRWKEAAKDMAVYGTIGTLMYGGANALRGGVFANAEFIREKSRWKDANIPDSERDAAIAEADKLTTQYPSAGLLNMVELARKARAMMGDNERGLAILPDLAKAFVALQSAKGTDAAVQELEGFLKGADVAGLNAPGAKGIESVRQVIGGWVRAAQVEGRDLDVGKFLEFSRYGKMAVPSLSDRFLAGVLPAIVQDYGPSQFGNALNMAYKSFVIGSNSVAGKKNLAAQRNLGIRVGEGKGELVEDQLFASDPYAWVNSVLIPALQKKGIDTENATAVNKAIAELAANSNSTTVLTRMVTQKAQIDRLLQQYDAAKGLESADTAAAQDPFVAWKGFTESWRELASAVKGMPEVIGGLNMLTGGIQRFATALRNDSGAAQAALAGAGVGALFAGWKVMGAVWGLITAGTNLNAAAVALEAAAVSLGGAGVAGDAAGKKPGPGNKAGLLGILGRLSPVAAALLLSGDSRNNPYTDAPDDKQKAQRNSARDEAGFQNRYGFPSYDPRKGQKADTEGRAAAIAIYDHAVSLMEQRKMMETVTTPYNPNTPGLDQFFKPTVDLGDAIAAAAQAGKIGEDITRGLTVSATPQVNNAQLQETLRLVNAIKAGLAVIGGSIAAAHQSVAREMNRNFSDHGIVP</sequence>
<evidence type="ECO:0000313" key="3">
    <source>
        <dbReference type="Proteomes" id="UP001174932"/>
    </source>
</evidence>
<reference evidence="2" key="1">
    <citation type="journal article" date="2015" name="Int. J. Syst. Evol. Microbiol.">
        <title>Rhizobium alvei sp. nov., isolated from a freshwater river.</title>
        <authorList>
            <person name="Sheu S.Y."/>
            <person name="Huang H.W."/>
            <person name="Young C.C."/>
            <person name="Chen W.M."/>
        </authorList>
    </citation>
    <scope>NUCLEOTIDE SEQUENCE</scope>
    <source>
        <strain evidence="2">TNR-22</strain>
    </source>
</reference>
<name>A0ABT8YK07_9HYPH</name>
<dbReference type="RefSeq" id="WP_304375922.1">
    <property type="nucleotide sequence ID" value="NZ_JAUOZU010000006.1"/>
</dbReference>
<reference evidence="2" key="2">
    <citation type="submission" date="2023-07" db="EMBL/GenBank/DDBJ databases">
        <authorList>
            <person name="Shen H."/>
        </authorList>
    </citation>
    <scope>NUCLEOTIDE SEQUENCE</scope>
    <source>
        <strain evidence="2">TNR-22</strain>
    </source>
</reference>
<dbReference type="EMBL" id="JAUOZU010000006">
    <property type="protein sequence ID" value="MDO6964005.1"/>
    <property type="molecule type" value="Genomic_DNA"/>
</dbReference>
<accession>A0ABT8YK07</accession>
<evidence type="ECO:0000313" key="2">
    <source>
        <dbReference type="EMBL" id="MDO6964005.1"/>
    </source>
</evidence>
<comment type="caution">
    <text evidence="2">The sequence shown here is derived from an EMBL/GenBank/DDBJ whole genome shotgun (WGS) entry which is preliminary data.</text>
</comment>
<proteinExistence type="predicted"/>